<dbReference type="PROSITE" id="PS51503">
    <property type="entry name" value="HIG1"/>
    <property type="match status" value="1"/>
</dbReference>
<dbReference type="AlphaFoldDB" id="A0A5P9JTA9"/>
<gene>
    <name evidence="6" type="ORF">GDR74_03425</name>
</gene>
<proteinExistence type="predicted"/>
<dbReference type="InterPro" id="IPR007667">
    <property type="entry name" value="Hypoxia_induced_domain"/>
</dbReference>
<sequence length="63" mass="7020">MTDLSDMIVFAAVLAVAFVLLLGLVNMLRGGSANRSQQLMRMRVLLQFLAIVIIMGIIWWRAA</sequence>
<evidence type="ECO:0000256" key="2">
    <source>
        <dbReference type="ARBA" id="ARBA00022989"/>
    </source>
</evidence>
<reference evidence="6 7" key="1">
    <citation type="submission" date="2019-10" db="EMBL/GenBank/DDBJ databases">
        <title>Isolation, Identification of Microvirga thermotolerans HR1, a novel thermophilic bacterium and Comparative Genomics of the genus Microvirga.</title>
        <authorList>
            <person name="Li J."/>
            <person name="Zhang W."/>
            <person name="Lin M."/>
            <person name="Wang J."/>
        </authorList>
    </citation>
    <scope>NUCLEOTIDE SEQUENCE [LARGE SCALE GENOMIC DNA]</scope>
    <source>
        <strain evidence="6 7">HR1</strain>
    </source>
</reference>
<keyword evidence="1 4" id="KW-0812">Transmembrane</keyword>
<keyword evidence="2 4" id="KW-1133">Transmembrane helix</keyword>
<dbReference type="Gene3D" id="6.10.140.1320">
    <property type="match status" value="1"/>
</dbReference>
<evidence type="ECO:0000313" key="6">
    <source>
        <dbReference type="EMBL" id="QFU15349.1"/>
    </source>
</evidence>
<evidence type="ECO:0000259" key="5">
    <source>
        <dbReference type="PROSITE" id="PS51503"/>
    </source>
</evidence>
<dbReference type="KEGG" id="mico:GDR74_03425"/>
<dbReference type="Pfam" id="PF04588">
    <property type="entry name" value="HIG_1_N"/>
    <property type="match status" value="1"/>
</dbReference>
<feature type="transmembrane region" description="Helical" evidence="4">
    <location>
        <begin position="6"/>
        <end position="24"/>
    </location>
</feature>
<evidence type="ECO:0000313" key="7">
    <source>
        <dbReference type="Proteomes" id="UP000325614"/>
    </source>
</evidence>
<protein>
    <submittedName>
        <fullName evidence="6">Twin transmembrane helix small protein</fullName>
    </submittedName>
</protein>
<feature type="domain" description="HIG1" evidence="5">
    <location>
        <begin position="1"/>
        <end position="63"/>
    </location>
</feature>
<dbReference type="EMBL" id="CP045423">
    <property type="protein sequence ID" value="QFU15349.1"/>
    <property type="molecule type" value="Genomic_DNA"/>
</dbReference>
<keyword evidence="7" id="KW-1185">Reference proteome</keyword>
<accession>A0A5P9JTA9</accession>
<keyword evidence="3 4" id="KW-0472">Membrane</keyword>
<name>A0A5P9JTA9_9HYPH</name>
<organism evidence="6 7">
    <name type="scientific">Microvirga thermotolerans</name>
    <dbReference type="NCBI Taxonomy" id="2651334"/>
    <lineage>
        <taxon>Bacteria</taxon>
        <taxon>Pseudomonadati</taxon>
        <taxon>Pseudomonadota</taxon>
        <taxon>Alphaproteobacteria</taxon>
        <taxon>Hyphomicrobiales</taxon>
        <taxon>Methylobacteriaceae</taxon>
        <taxon>Microvirga</taxon>
    </lineage>
</organism>
<evidence type="ECO:0000256" key="4">
    <source>
        <dbReference type="SAM" id="Phobius"/>
    </source>
</evidence>
<dbReference type="Proteomes" id="UP000325614">
    <property type="component" value="Chromosome"/>
</dbReference>
<dbReference type="NCBIfam" id="NF033233">
    <property type="entry name" value="twin_helix"/>
    <property type="match status" value="1"/>
</dbReference>
<dbReference type="RefSeq" id="WP_152584995.1">
    <property type="nucleotide sequence ID" value="NZ_CP045423.1"/>
</dbReference>
<feature type="transmembrane region" description="Helical" evidence="4">
    <location>
        <begin position="44"/>
        <end position="62"/>
    </location>
</feature>
<evidence type="ECO:0000256" key="1">
    <source>
        <dbReference type="ARBA" id="ARBA00022692"/>
    </source>
</evidence>
<evidence type="ECO:0000256" key="3">
    <source>
        <dbReference type="ARBA" id="ARBA00023136"/>
    </source>
</evidence>